<evidence type="ECO:0000256" key="2">
    <source>
        <dbReference type="ARBA" id="ARBA00022478"/>
    </source>
</evidence>
<comment type="subcellular location">
    <subcellularLocation>
        <location evidence="1">Nucleus</location>
    </subcellularLocation>
</comment>
<sequence length="107" mass="11705">MPSSLPFSVSNLKKLSKIGKLRFMKSGKVILRIQNGGGEGEFIDLDVSKGIQTQFHQQVISVNKSATLDSNEGDSSARKQINFLGDISQKLVVTPNFEQILQGISLK</sequence>
<accession>A0A7S3CL14</accession>
<evidence type="ECO:0000313" key="5">
    <source>
        <dbReference type="EMBL" id="CAE0229420.1"/>
    </source>
</evidence>
<organism evidence="5">
    <name type="scientific">Strombidium rassoulzadegani</name>
    <dbReference type="NCBI Taxonomy" id="1082188"/>
    <lineage>
        <taxon>Eukaryota</taxon>
        <taxon>Sar</taxon>
        <taxon>Alveolata</taxon>
        <taxon>Ciliophora</taxon>
        <taxon>Intramacronucleata</taxon>
        <taxon>Spirotrichea</taxon>
        <taxon>Oligotrichia</taxon>
        <taxon>Strombidiidae</taxon>
        <taxon>Strombidium</taxon>
    </lineage>
</organism>
<keyword evidence="4" id="KW-0539">Nucleus</keyword>
<keyword evidence="3" id="KW-0804">Transcription</keyword>
<dbReference type="PANTHER" id="PTHR13408:SF0">
    <property type="entry name" value="DNA-DIRECTED RNA POLYMERASE III SUBUNIT RPC4"/>
    <property type="match status" value="1"/>
</dbReference>
<gene>
    <name evidence="5" type="ORF">SRAS04492_LOCUS1204</name>
</gene>
<name>A0A7S3CL14_9SPIT</name>
<dbReference type="EMBL" id="HBIA01002267">
    <property type="protein sequence ID" value="CAE0229420.1"/>
    <property type="molecule type" value="Transcribed_RNA"/>
</dbReference>
<evidence type="ECO:0000256" key="4">
    <source>
        <dbReference type="ARBA" id="ARBA00023242"/>
    </source>
</evidence>
<reference evidence="5" key="1">
    <citation type="submission" date="2021-01" db="EMBL/GenBank/DDBJ databases">
        <authorList>
            <person name="Corre E."/>
            <person name="Pelletier E."/>
            <person name="Niang G."/>
            <person name="Scheremetjew M."/>
            <person name="Finn R."/>
            <person name="Kale V."/>
            <person name="Holt S."/>
            <person name="Cochrane G."/>
            <person name="Meng A."/>
            <person name="Brown T."/>
            <person name="Cohen L."/>
        </authorList>
    </citation>
    <scope>NUCLEOTIDE SEQUENCE</scope>
    <source>
        <strain evidence="5">Ras09</strain>
    </source>
</reference>
<keyword evidence="2" id="KW-0240">DNA-directed RNA polymerase</keyword>
<dbReference type="GO" id="GO:0042797">
    <property type="term" value="P:tRNA transcription by RNA polymerase III"/>
    <property type="evidence" value="ECO:0007669"/>
    <property type="project" value="TreeGrafter"/>
</dbReference>
<dbReference type="AlphaFoldDB" id="A0A7S3CL14"/>
<proteinExistence type="predicted"/>
<dbReference type="GO" id="GO:0005666">
    <property type="term" value="C:RNA polymerase III complex"/>
    <property type="evidence" value="ECO:0007669"/>
    <property type="project" value="InterPro"/>
</dbReference>
<protein>
    <submittedName>
        <fullName evidence="5">Uncharacterized protein</fullName>
    </submittedName>
</protein>
<evidence type="ECO:0000256" key="1">
    <source>
        <dbReference type="ARBA" id="ARBA00004123"/>
    </source>
</evidence>
<dbReference type="GO" id="GO:0003677">
    <property type="term" value="F:DNA binding"/>
    <property type="evidence" value="ECO:0007669"/>
    <property type="project" value="InterPro"/>
</dbReference>
<dbReference type="InterPro" id="IPR007811">
    <property type="entry name" value="RPC4"/>
</dbReference>
<dbReference type="Pfam" id="PF05132">
    <property type="entry name" value="RNA_pol_Rpc4"/>
    <property type="match status" value="1"/>
</dbReference>
<dbReference type="PANTHER" id="PTHR13408">
    <property type="entry name" value="DNA-DIRECTED RNA POLYMERASE III"/>
    <property type="match status" value="1"/>
</dbReference>
<evidence type="ECO:0000256" key="3">
    <source>
        <dbReference type="ARBA" id="ARBA00023163"/>
    </source>
</evidence>